<evidence type="ECO:0000313" key="3">
    <source>
        <dbReference type="Proteomes" id="UP000291084"/>
    </source>
</evidence>
<feature type="chain" id="PRO_5006617073" evidence="1">
    <location>
        <begin position="25"/>
        <end position="141"/>
    </location>
</feature>
<name>A0A0S3RFU6_PHAAN</name>
<evidence type="ECO:0000256" key="1">
    <source>
        <dbReference type="SAM" id="SignalP"/>
    </source>
</evidence>
<dbReference type="Proteomes" id="UP000291084">
    <property type="component" value="Chromosome 2"/>
</dbReference>
<dbReference type="AlphaFoldDB" id="A0A0S3RFU6"/>
<protein>
    <submittedName>
        <fullName evidence="2">Uncharacterized protein</fullName>
    </submittedName>
</protein>
<evidence type="ECO:0000313" key="2">
    <source>
        <dbReference type="EMBL" id="BAT79434.1"/>
    </source>
</evidence>
<accession>A0A0S3RFU6</accession>
<feature type="signal peptide" evidence="1">
    <location>
        <begin position="1"/>
        <end position="24"/>
    </location>
</feature>
<sequence>MSSFSPTTLFLSVMLLLVTGSVSAVATSTTATVERCLRLQLNPPPPPPANSESRSRLDLNRIICRDTFRSVAIFIRATGKLPPDYVAALCHIFHDNERKVERHVARTFRPYDFHTLLAGRTCATIRKRQHAGSPSPLSSSM</sequence>
<proteinExistence type="predicted"/>
<dbReference type="EMBL" id="AP015035">
    <property type="protein sequence ID" value="BAT79434.1"/>
    <property type="molecule type" value="Genomic_DNA"/>
</dbReference>
<organism evidence="2 3">
    <name type="scientific">Vigna angularis var. angularis</name>
    <dbReference type="NCBI Taxonomy" id="157739"/>
    <lineage>
        <taxon>Eukaryota</taxon>
        <taxon>Viridiplantae</taxon>
        <taxon>Streptophyta</taxon>
        <taxon>Embryophyta</taxon>
        <taxon>Tracheophyta</taxon>
        <taxon>Spermatophyta</taxon>
        <taxon>Magnoliopsida</taxon>
        <taxon>eudicotyledons</taxon>
        <taxon>Gunneridae</taxon>
        <taxon>Pentapetalae</taxon>
        <taxon>rosids</taxon>
        <taxon>fabids</taxon>
        <taxon>Fabales</taxon>
        <taxon>Fabaceae</taxon>
        <taxon>Papilionoideae</taxon>
        <taxon>50 kb inversion clade</taxon>
        <taxon>NPAAA clade</taxon>
        <taxon>indigoferoid/millettioid clade</taxon>
        <taxon>Phaseoleae</taxon>
        <taxon>Vigna</taxon>
    </lineage>
</organism>
<keyword evidence="3" id="KW-1185">Reference proteome</keyword>
<dbReference type="OrthoDB" id="1413674at2759"/>
<keyword evidence="1" id="KW-0732">Signal</keyword>
<gene>
    <name evidence="2" type="primary">Vigan.02G232100</name>
    <name evidence="2" type="ORF">VIGAN_02232100</name>
</gene>
<reference evidence="2 3" key="1">
    <citation type="journal article" date="2015" name="Sci. Rep.">
        <title>The power of single molecule real-time sequencing technology in the de novo assembly of a eukaryotic genome.</title>
        <authorList>
            <person name="Sakai H."/>
            <person name="Naito K."/>
            <person name="Ogiso-Tanaka E."/>
            <person name="Takahashi Y."/>
            <person name="Iseki K."/>
            <person name="Muto C."/>
            <person name="Satou K."/>
            <person name="Teruya K."/>
            <person name="Shiroma A."/>
            <person name="Shimoji M."/>
            <person name="Hirano T."/>
            <person name="Itoh T."/>
            <person name="Kaga A."/>
            <person name="Tomooka N."/>
        </authorList>
    </citation>
    <scope>NUCLEOTIDE SEQUENCE [LARGE SCALE GENOMIC DNA]</scope>
    <source>
        <strain evidence="3">cv. Shumari</strain>
    </source>
</reference>